<dbReference type="InterPro" id="IPR006638">
    <property type="entry name" value="Elp3/MiaA/NifB-like_rSAM"/>
</dbReference>
<dbReference type="Proteomes" id="UP000272503">
    <property type="component" value="Unassembled WGS sequence"/>
</dbReference>
<comment type="subunit">
    <text evidence="14">Monomer.</text>
</comment>
<evidence type="ECO:0000256" key="7">
    <source>
        <dbReference type="ARBA" id="ARBA00023004"/>
    </source>
</evidence>
<evidence type="ECO:0000256" key="14">
    <source>
        <dbReference type="HAMAP-Rule" id="MF_01864"/>
    </source>
</evidence>
<dbReference type="PROSITE" id="PS01278">
    <property type="entry name" value="MTTASE_RADICAL"/>
    <property type="match status" value="1"/>
</dbReference>
<dbReference type="InterPro" id="IPR058240">
    <property type="entry name" value="rSAM_sf"/>
</dbReference>
<dbReference type="PANTHER" id="PTHR43020:SF2">
    <property type="entry name" value="MITOCHONDRIAL TRNA METHYLTHIOTRANSFERASE CDK5RAP1"/>
    <property type="match status" value="1"/>
</dbReference>
<keyword evidence="8 14" id="KW-0411">Iron-sulfur</keyword>
<evidence type="ECO:0000256" key="11">
    <source>
        <dbReference type="ARBA" id="ARBA00068570"/>
    </source>
</evidence>
<keyword evidence="20" id="KW-1185">Reference proteome</keyword>
<evidence type="ECO:0000256" key="1">
    <source>
        <dbReference type="ARBA" id="ARBA00003234"/>
    </source>
</evidence>
<dbReference type="NCBIfam" id="TIGR00089">
    <property type="entry name" value="MiaB/RimO family radical SAM methylthiotransferase"/>
    <property type="match status" value="1"/>
</dbReference>
<gene>
    <name evidence="14 19" type="primary">miaB</name>
    <name evidence="19" type="ORF">D9V32_00175</name>
</gene>
<dbReference type="InterPro" id="IPR013848">
    <property type="entry name" value="Methylthiotransferase_N"/>
</dbReference>
<dbReference type="GO" id="GO:0005829">
    <property type="term" value="C:cytosol"/>
    <property type="evidence" value="ECO:0007669"/>
    <property type="project" value="TreeGrafter"/>
</dbReference>
<evidence type="ECO:0000259" key="16">
    <source>
        <dbReference type="PROSITE" id="PS50926"/>
    </source>
</evidence>
<dbReference type="InterPro" id="IPR005839">
    <property type="entry name" value="Methylthiotransferase"/>
</dbReference>
<dbReference type="InterPro" id="IPR038135">
    <property type="entry name" value="Methylthiotransferase_N_sf"/>
</dbReference>
<dbReference type="InterPro" id="IPR006463">
    <property type="entry name" value="MiaB_methiolase"/>
</dbReference>
<dbReference type="GO" id="GO:0035597">
    <property type="term" value="F:tRNA-2-methylthio-N(6)-dimethylallyladenosine(37) synthase activity"/>
    <property type="evidence" value="ECO:0007669"/>
    <property type="project" value="UniProtKB-EC"/>
</dbReference>
<dbReference type="PROSITE" id="PS50926">
    <property type="entry name" value="TRAM"/>
    <property type="match status" value="1"/>
</dbReference>
<evidence type="ECO:0000259" key="17">
    <source>
        <dbReference type="PROSITE" id="PS51449"/>
    </source>
</evidence>
<comment type="catalytic activity">
    <reaction evidence="10 14">
        <text>N(6)-dimethylallyladenosine(37) in tRNA + (sulfur carrier)-SH + AH2 + 2 S-adenosyl-L-methionine = 2-methylsulfanyl-N(6)-dimethylallyladenosine(37) in tRNA + (sulfur carrier)-H + 5'-deoxyadenosine + L-methionine + A + S-adenosyl-L-homocysteine + 2 H(+)</text>
        <dbReference type="Rhea" id="RHEA:37067"/>
        <dbReference type="Rhea" id="RHEA-COMP:10375"/>
        <dbReference type="Rhea" id="RHEA-COMP:10376"/>
        <dbReference type="Rhea" id="RHEA-COMP:14737"/>
        <dbReference type="Rhea" id="RHEA-COMP:14739"/>
        <dbReference type="ChEBI" id="CHEBI:13193"/>
        <dbReference type="ChEBI" id="CHEBI:15378"/>
        <dbReference type="ChEBI" id="CHEBI:17319"/>
        <dbReference type="ChEBI" id="CHEBI:17499"/>
        <dbReference type="ChEBI" id="CHEBI:29917"/>
        <dbReference type="ChEBI" id="CHEBI:57844"/>
        <dbReference type="ChEBI" id="CHEBI:57856"/>
        <dbReference type="ChEBI" id="CHEBI:59789"/>
        <dbReference type="ChEBI" id="CHEBI:64428"/>
        <dbReference type="ChEBI" id="CHEBI:74415"/>
        <dbReference type="ChEBI" id="CHEBI:74417"/>
        <dbReference type="EC" id="2.8.4.3"/>
    </reaction>
</comment>
<dbReference type="Gene3D" id="3.40.50.12160">
    <property type="entry name" value="Methylthiotransferase, N-terminal domain"/>
    <property type="match status" value="1"/>
</dbReference>
<feature type="compositionally biased region" description="Low complexity" evidence="15">
    <location>
        <begin position="498"/>
        <end position="514"/>
    </location>
</feature>
<feature type="region of interest" description="Disordered" evidence="15">
    <location>
        <begin position="482"/>
        <end position="516"/>
    </location>
</feature>
<dbReference type="InterPro" id="IPR002792">
    <property type="entry name" value="TRAM_dom"/>
</dbReference>
<dbReference type="AlphaFoldDB" id="A0A3L7ABK3"/>
<accession>A0A3L7ABK3</accession>
<keyword evidence="4 14" id="KW-0949">S-adenosyl-L-methionine</keyword>
<comment type="similarity">
    <text evidence="14">Belongs to the methylthiotransferase family. MiaB subfamily.</text>
</comment>
<dbReference type="NCBIfam" id="TIGR01574">
    <property type="entry name" value="miaB-methiolase"/>
    <property type="match status" value="1"/>
</dbReference>
<proteinExistence type="inferred from homology"/>
<feature type="compositionally biased region" description="Basic and acidic residues" evidence="15">
    <location>
        <begin position="482"/>
        <end position="491"/>
    </location>
</feature>
<comment type="caution">
    <text evidence="19">The sequence shown here is derived from an EMBL/GenBank/DDBJ whole genome shotgun (WGS) entry which is preliminary data.</text>
</comment>
<dbReference type="InterPro" id="IPR007197">
    <property type="entry name" value="rSAM"/>
</dbReference>
<dbReference type="Gene3D" id="3.80.30.20">
    <property type="entry name" value="tm_1862 like domain"/>
    <property type="match status" value="1"/>
</dbReference>
<evidence type="ECO:0000256" key="15">
    <source>
        <dbReference type="SAM" id="MobiDB-lite"/>
    </source>
</evidence>
<keyword evidence="3 14" id="KW-0808">Transferase</keyword>
<dbReference type="Pfam" id="PF00919">
    <property type="entry name" value="UPF0004"/>
    <property type="match status" value="1"/>
</dbReference>
<feature type="domain" description="TRAM" evidence="16">
    <location>
        <begin position="401"/>
        <end position="471"/>
    </location>
</feature>
<evidence type="ECO:0000256" key="4">
    <source>
        <dbReference type="ARBA" id="ARBA00022691"/>
    </source>
</evidence>
<dbReference type="EC" id="2.8.4.3" evidence="9 14"/>
<evidence type="ECO:0000256" key="6">
    <source>
        <dbReference type="ARBA" id="ARBA00022723"/>
    </source>
</evidence>
<dbReference type="PROSITE" id="PS51918">
    <property type="entry name" value="RADICAL_SAM"/>
    <property type="match status" value="1"/>
</dbReference>
<dbReference type="SFLD" id="SFLDG01082">
    <property type="entry name" value="B12-binding_domain_containing"/>
    <property type="match status" value="1"/>
</dbReference>
<dbReference type="RefSeq" id="WP_121646884.1">
    <property type="nucleotide sequence ID" value="NZ_RCUX01000001.1"/>
</dbReference>
<dbReference type="PROSITE" id="PS51449">
    <property type="entry name" value="MTTASE_N"/>
    <property type="match status" value="1"/>
</dbReference>
<dbReference type="SMART" id="SM00729">
    <property type="entry name" value="Elp3"/>
    <property type="match status" value="1"/>
</dbReference>
<protein>
    <recommendedName>
        <fullName evidence="11 14">tRNA-2-methylthio-N(6)-dimethylallyladenosine synthase</fullName>
        <ecNumber evidence="9 14">2.8.4.3</ecNumber>
    </recommendedName>
    <alternativeName>
        <fullName evidence="13 14">(Dimethylallyl)adenosine tRNA methylthiotransferase MiaB</fullName>
    </alternativeName>
    <alternativeName>
        <fullName evidence="12 14">tRNA-i(6)A37 methylthiotransferase</fullName>
    </alternativeName>
</protein>
<dbReference type="InterPro" id="IPR023404">
    <property type="entry name" value="rSAM_horseshoe"/>
</dbReference>
<dbReference type="SUPFAM" id="SSF102114">
    <property type="entry name" value="Radical SAM enzymes"/>
    <property type="match status" value="1"/>
</dbReference>
<keyword evidence="2 14" id="KW-0004">4Fe-4S</keyword>
<dbReference type="SFLD" id="SFLDS00029">
    <property type="entry name" value="Radical_SAM"/>
    <property type="match status" value="1"/>
</dbReference>
<evidence type="ECO:0000256" key="9">
    <source>
        <dbReference type="ARBA" id="ARBA00033765"/>
    </source>
</evidence>
<dbReference type="Pfam" id="PF04055">
    <property type="entry name" value="Radical_SAM"/>
    <property type="match status" value="1"/>
</dbReference>
<dbReference type="GO" id="GO:0046872">
    <property type="term" value="F:metal ion binding"/>
    <property type="evidence" value="ECO:0007669"/>
    <property type="project" value="UniProtKB-KW"/>
</dbReference>
<feature type="binding site" evidence="14">
    <location>
        <position position="189"/>
    </location>
    <ligand>
        <name>[4Fe-4S] cluster</name>
        <dbReference type="ChEBI" id="CHEBI:49883"/>
        <label>2</label>
        <note>4Fe-4S-S-AdoMet</note>
    </ligand>
</feature>
<keyword evidence="14" id="KW-0963">Cytoplasm</keyword>
<keyword evidence="5 14" id="KW-0819">tRNA processing</keyword>
<dbReference type="FunFam" id="3.40.50.12160:FF:000003">
    <property type="entry name" value="CDK5 regulatory subunit-associated protein 1"/>
    <property type="match status" value="1"/>
</dbReference>
<feature type="binding site" evidence="14">
    <location>
        <position position="186"/>
    </location>
    <ligand>
        <name>[4Fe-4S] cluster</name>
        <dbReference type="ChEBI" id="CHEBI:49883"/>
        <label>2</label>
        <note>4Fe-4S-S-AdoMet</note>
    </ligand>
</feature>
<evidence type="ECO:0000256" key="5">
    <source>
        <dbReference type="ARBA" id="ARBA00022694"/>
    </source>
</evidence>
<dbReference type="CDD" id="cd01335">
    <property type="entry name" value="Radical_SAM"/>
    <property type="match status" value="1"/>
</dbReference>
<dbReference type="HAMAP" id="MF_01864">
    <property type="entry name" value="tRNA_metthiotr_MiaB"/>
    <property type="match status" value="1"/>
</dbReference>
<keyword evidence="6 14" id="KW-0479">Metal-binding</keyword>
<sequence>MTTSVSTSPVSTPTVIAPSGAAIDTAGRRRTYEVRTYGCQMNVHDSERLSGSLEAAGYVLASGERPDVVVINTCAVRENADNKLYGNLGHLASVKKRHEGMQIAVGGCLAQKDKNVILEKAPWVDVVFGTHNMGALPSLLERARHNDEAQMEILESLETFPSTLPTKRDSSYSGWVSISVGCNNTCTFCIVPALRGKEKDRRPGEILAEIQALVDDGAIEVTLLGQNVNSYGVEFGDRFAFSKLLRAAGQIEGLERIRFTSPHPAAFTQDVIDAMAETPNVMPQLHMPLQSGSDTVLKAMRRSYRSKKFLGILDQVREKIPQAAISTDIIVGFPGETEEDFQETLRVVEASRFATAFTFQYSVRPGTPAGEMENQIPKAVVQDRYERLAALQDRISLEENQAIVGREVRILVATGEGKKDAATRRMSGRAEDSRLVHFSLPEGSEIPRPGDVVTAIVTEAAPFHLIADTPEGTPLQIRRTRAGDAWDRDQAESCGVPAAGDGTASGTGASAAGGPVNLGFPSLRVGPPVSTVPIYNTNDDLR</sequence>
<dbReference type="SFLD" id="SFLDG01061">
    <property type="entry name" value="methylthiotransferase"/>
    <property type="match status" value="1"/>
</dbReference>
<dbReference type="SFLD" id="SFLDF00273">
    <property type="entry name" value="(dimethylallyl)adenosine_tRNA"/>
    <property type="match status" value="1"/>
</dbReference>
<comment type="cofactor">
    <cofactor evidence="14">
        <name>[4Fe-4S] cluster</name>
        <dbReference type="ChEBI" id="CHEBI:49883"/>
    </cofactor>
    <text evidence="14">Binds 2 [4Fe-4S] clusters. One cluster is coordinated with 3 cysteines and an exchangeable S-adenosyl-L-methionine.</text>
</comment>
<comment type="function">
    <text evidence="1 14">Catalyzes the methylthiolation of N6-(dimethylallyl)adenosine (i(6)A), leading to the formation of 2-methylthio-N6-(dimethylallyl)adenosine (ms(2)i(6)A) at position 37 in tRNAs that read codons beginning with uridine.</text>
</comment>
<feature type="binding site" evidence="14">
    <location>
        <position position="108"/>
    </location>
    <ligand>
        <name>[4Fe-4S] cluster</name>
        <dbReference type="ChEBI" id="CHEBI:49883"/>
        <label>1</label>
    </ligand>
</feature>
<evidence type="ECO:0000313" key="19">
    <source>
        <dbReference type="EMBL" id="RLP77789.1"/>
    </source>
</evidence>
<evidence type="ECO:0000256" key="2">
    <source>
        <dbReference type="ARBA" id="ARBA00022485"/>
    </source>
</evidence>
<dbReference type="PANTHER" id="PTHR43020">
    <property type="entry name" value="CDK5 REGULATORY SUBUNIT-ASSOCIATED PROTEIN 1"/>
    <property type="match status" value="1"/>
</dbReference>
<evidence type="ECO:0000256" key="10">
    <source>
        <dbReference type="ARBA" id="ARBA00051425"/>
    </source>
</evidence>
<evidence type="ECO:0000259" key="18">
    <source>
        <dbReference type="PROSITE" id="PS51918"/>
    </source>
</evidence>
<feature type="binding site" evidence="14">
    <location>
        <position position="39"/>
    </location>
    <ligand>
        <name>[4Fe-4S] cluster</name>
        <dbReference type="ChEBI" id="CHEBI:49883"/>
        <label>1</label>
    </ligand>
</feature>
<feature type="binding site" evidence="14">
    <location>
        <position position="182"/>
    </location>
    <ligand>
        <name>[4Fe-4S] cluster</name>
        <dbReference type="ChEBI" id="CHEBI:49883"/>
        <label>2</label>
        <note>4Fe-4S-S-AdoMet</note>
    </ligand>
</feature>
<dbReference type="FunFam" id="3.80.30.20:FF:000001">
    <property type="entry name" value="tRNA-2-methylthio-N(6)-dimethylallyladenosine synthase 2"/>
    <property type="match status" value="1"/>
</dbReference>
<dbReference type="InterPro" id="IPR020612">
    <property type="entry name" value="Methylthiotransferase_CS"/>
</dbReference>
<evidence type="ECO:0000256" key="3">
    <source>
        <dbReference type="ARBA" id="ARBA00022679"/>
    </source>
</evidence>
<feature type="domain" description="MTTase N-terminal" evidence="17">
    <location>
        <begin position="30"/>
        <end position="145"/>
    </location>
</feature>
<evidence type="ECO:0000256" key="8">
    <source>
        <dbReference type="ARBA" id="ARBA00023014"/>
    </source>
</evidence>
<dbReference type="EMBL" id="RCUX01000001">
    <property type="protein sequence ID" value="RLP77789.1"/>
    <property type="molecule type" value="Genomic_DNA"/>
</dbReference>
<reference evidence="19 20" key="1">
    <citation type="submission" date="2018-10" db="EMBL/GenBank/DDBJ databases">
        <authorList>
            <person name="Li J."/>
        </authorList>
    </citation>
    <scope>NUCLEOTIDE SEQUENCE [LARGE SCALE GENOMIC DNA]</scope>
    <source>
        <strain evidence="19 20">IF 016277</strain>
    </source>
</reference>
<evidence type="ECO:0000256" key="12">
    <source>
        <dbReference type="ARBA" id="ARBA00080698"/>
    </source>
</evidence>
<comment type="subcellular location">
    <subcellularLocation>
        <location evidence="14">Cytoplasm</location>
    </subcellularLocation>
</comment>
<evidence type="ECO:0000313" key="20">
    <source>
        <dbReference type="Proteomes" id="UP000272503"/>
    </source>
</evidence>
<feature type="domain" description="Radical SAM core" evidence="18">
    <location>
        <begin position="168"/>
        <end position="398"/>
    </location>
</feature>
<organism evidence="19 20">
    <name type="scientific">Mycetocola tolaasinivorans</name>
    <dbReference type="NCBI Taxonomy" id="76635"/>
    <lineage>
        <taxon>Bacteria</taxon>
        <taxon>Bacillati</taxon>
        <taxon>Actinomycetota</taxon>
        <taxon>Actinomycetes</taxon>
        <taxon>Micrococcales</taxon>
        <taxon>Microbacteriaceae</taxon>
        <taxon>Mycetocola</taxon>
    </lineage>
</organism>
<dbReference type="GO" id="GO:0051539">
    <property type="term" value="F:4 iron, 4 sulfur cluster binding"/>
    <property type="evidence" value="ECO:0007669"/>
    <property type="project" value="UniProtKB-UniRule"/>
</dbReference>
<dbReference type="OrthoDB" id="9805215at2"/>
<feature type="binding site" evidence="14">
    <location>
        <position position="74"/>
    </location>
    <ligand>
        <name>[4Fe-4S] cluster</name>
        <dbReference type="ChEBI" id="CHEBI:49883"/>
        <label>1</label>
    </ligand>
</feature>
<evidence type="ECO:0000256" key="13">
    <source>
        <dbReference type="ARBA" id="ARBA00081141"/>
    </source>
</evidence>
<name>A0A3L7ABK3_9MICO</name>
<keyword evidence="7 14" id="KW-0408">Iron</keyword>